<accession>A0A2P6V7J5</accession>
<keyword evidence="8 11" id="KW-0460">Magnesium</keyword>
<evidence type="ECO:0000256" key="4">
    <source>
        <dbReference type="ARBA" id="ARBA00022737"/>
    </source>
</evidence>
<dbReference type="STRING" id="554055.A0A2P6V7J5"/>
<feature type="site" description="Important for catalytic activity" evidence="12">
    <location>
        <position position="855"/>
    </location>
</feature>
<evidence type="ECO:0000256" key="1">
    <source>
        <dbReference type="ARBA" id="ARBA00007092"/>
    </source>
</evidence>
<dbReference type="EMBL" id="LHPF02000022">
    <property type="protein sequence ID" value="PSC70051.1"/>
    <property type="molecule type" value="Genomic_DNA"/>
</dbReference>
<evidence type="ECO:0000256" key="7">
    <source>
        <dbReference type="ARBA" id="ARBA00022833"/>
    </source>
</evidence>
<dbReference type="GO" id="GO:0008270">
    <property type="term" value="F:zinc ion binding"/>
    <property type="evidence" value="ECO:0007669"/>
    <property type="project" value="UniProtKB-KW"/>
</dbReference>
<dbReference type="PANTHER" id="PTHR24198">
    <property type="entry name" value="ANKYRIN REPEAT AND PROTEIN KINASE DOMAIN-CONTAINING PROTEIN"/>
    <property type="match status" value="1"/>
</dbReference>
<evidence type="ECO:0000256" key="2">
    <source>
        <dbReference type="ARBA" id="ARBA00013541"/>
    </source>
</evidence>
<evidence type="ECO:0000259" key="16">
    <source>
        <dbReference type="PROSITE" id="PS51999"/>
    </source>
</evidence>
<evidence type="ECO:0000256" key="12">
    <source>
        <dbReference type="PIRSR" id="PIRSR604808-3"/>
    </source>
</evidence>
<dbReference type="PROSITE" id="PS51435">
    <property type="entry name" value="AP_NUCLEASE_F1_4"/>
    <property type="match status" value="1"/>
</dbReference>
<dbReference type="Pfam" id="PF12796">
    <property type="entry name" value="Ank_2"/>
    <property type="match status" value="2"/>
</dbReference>
<dbReference type="PROSITE" id="PS51999">
    <property type="entry name" value="ZF_GRF"/>
    <property type="match status" value="1"/>
</dbReference>
<feature type="repeat" description="ANK" evidence="13">
    <location>
        <begin position="46"/>
        <end position="78"/>
    </location>
</feature>
<evidence type="ECO:0000313" key="18">
    <source>
        <dbReference type="Proteomes" id="UP000239649"/>
    </source>
</evidence>
<evidence type="ECO:0000256" key="9">
    <source>
        <dbReference type="ARBA" id="ARBA00023043"/>
    </source>
</evidence>
<dbReference type="PRINTS" id="PR01415">
    <property type="entry name" value="ANKYRIN"/>
</dbReference>
<feature type="domain" description="GRF-type" evidence="16">
    <location>
        <begin position="929"/>
        <end position="975"/>
    </location>
</feature>
<keyword evidence="5 14" id="KW-0863">Zinc-finger</keyword>
<feature type="binding site" evidence="11">
    <location>
        <position position="755"/>
    </location>
    <ligand>
        <name>Mg(2+)</name>
        <dbReference type="ChEBI" id="CHEBI:18420"/>
        <label>1</label>
    </ligand>
</feature>
<keyword evidence="18" id="KW-1185">Reference proteome</keyword>
<dbReference type="Proteomes" id="UP000239649">
    <property type="component" value="Unassembled WGS sequence"/>
</dbReference>
<feature type="binding site" evidence="11">
    <location>
        <position position="757"/>
    </location>
    <ligand>
        <name>Mg(2+)</name>
        <dbReference type="ChEBI" id="CHEBI:18420"/>
        <label>1</label>
    </ligand>
</feature>
<dbReference type="PANTHER" id="PTHR24198:SF194">
    <property type="entry name" value="INVERSIN-A"/>
    <property type="match status" value="1"/>
</dbReference>
<feature type="region of interest" description="Disordered" evidence="15">
    <location>
        <begin position="270"/>
        <end position="300"/>
    </location>
</feature>
<dbReference type="InterPro" id="IPR010666">
    <property type="entry name" value="Znf_GRF"/>
</dbReference>
<evidence type="ECO:0000256" key="6">
    <source>
        <dbReference type="ARBA" id="ARBA00022801"/>
    </source>
</evidence>
<evidence type="ECO:0000256" key="13">
    <source>
        <dbReference type="PROSITE-ProRule" id="PRU00023"/>
    </source>
</evidence>
<feature type="region of interest" description="Disordered" evidence="15">
    <location>
        <begin position="482"/>
        <end position="503"/>
    </location>
</feature>
<comment type="cofactor">
    <cofactor evidence="11">
        <name>Mg(2+)</name>
        <dbReference type="ChEBI" id="CHEBI:18420"/>
    </cofactor>
    <cofactor evidence="11">
        <name>Mn(2+)</name>
        <dbReference type="ChEBI" id="CHEBI:29035"/>
    </cofactor>
    <text evidence="11">Probably binds two magnesium or manganese ions per subunit.</text>
</comment>
<dbReference type="Pfam" id="PF13857">
    <property type="entry name" value="Ank_5"/>
    <property type="match status" value="1"/>
</dbReference>
<evidence type="ECO:0000256" key="8">
    <source>
        <dbReference type="ARBA" id="ARBA00022842"/>
    </source>
</evidence>
<dbReference type="Gene3D" id="1.25.40.20">
    <property type="entry name" value="Ankyrin repeat-containing domain"/>
    <property type="match status" value="3"/>
</dbReference>
<protein>
    <recommendedName>
        <fullName evidence="2">DNA-(apurinic or apyrimidinic site) endonuclease 2</fullName>
    </recommendedName>
</protein>
<feature type="repeat" description="ANK" evidence="13">
    <location>
        <begin position="79"/>
        <end position="111"/>
    </location>
</feature>
<dbReference type="InterPro" id="IPR036770">
    <property type="entry name" value="Ankyrin_rpt-contain_sf"/>
</dbReference>
<keyword evidence="3 11" id="KW-0479">Metal-binding</keyword>
<reference evidence="17 18" key="1">
    <citation type="journal article" date="2018" name="Plant J.">
        <title>Genome sequences of Chlorella sorokiniana UTEX 1602 and Micractinium conductrix SAG 241.80: implications to maltose excretion by a green alga.</title>
        <authorList>
            <person name="Arriola M.B."/>
            <person name="Velmurugan N."/>
            <person name="Zhang Y."/>
            <person name="Plunkett M.H."/>
            <person name="Hondzo H."/>
            <person name="Barney B.M."/>
        </authorList>
    </citation>
    <scope>NUCLEOTIDE SEQUENCE [LARGE SCALE GENOMIC DNA]</scope>
    <source>
        <strain evidence="17 18">SAG 241.80</strain>
    </source>
</reference>
<dbReference type="GO" id="GO:0016787">
    <property type="term" value="F:hydrolase activity"/>
    <property type="evidence" value="ECO:0007669"/>
    <property type="project" value="UniProtKB-KW"/>
</dbReference>
<feature type="repeat" description="ANK" evidence="13">
    <location>
        <begin position="112"/>
        <end position="144"/>
    </location>
</feature>
<evidence type="ECO:0000313" key="17">
    <source>
        <dbReference type="EMBL" id="PSC70051.1"/>
    </source>
</evidence>
<feature type="compositionally biased region" description="Low complexity" evidence="15">
    <location>
        <begin position="858"/>
        <end position="882"/>
    </location>
</feature>
<gene>
    <name evidence="17" type="ORF">C2E20_6520</name>
</gene>
<feature type="compositionally biased region" description="Gly residues" evidence="15">
    <location>
        <begin position="990"/>
        <end position="1001"/>
    </location>
</feature>
<dbReference type="InterPro" id="IPR036691">
    <property type="entry name" value="Endo/exonu/phosph_ase_sf"/>
</dbReference>
<evidence type="ECO:0000256" key="10">
    <source>
        <dbReference type="ARBA" id="ARBA00023242"/>
    </source>
</evidence>
<sequence length="1007" mass="104592">MEQQADKFRQQKKHNSLLLVAASRGYLADAEALVELGAELGCKDKKGRSPLHFAAARGRTEVARFLLSRGAEVDAETPDGRTPLHLAALDGHAETATLLLQKGAWAEAYDSQDNTPLHLAAGAGHTGAMEVLARHGAKASLCNKQGLTPMGCALLGGHMAAAKLLQGWGASLLERPHGYGLLHLAAGLAQPASLTFLLDGGADANDCSNPEGATPLHSAALGGCARCAELLLRAGADRGLADADGRVPADLAPPEDAHLRELLAPEAAHAKVRAQRSAARGSEAPAAPLSPHEQFQALPEAERRSKVERWALLDAADLAAALAQYPTDAAAEASARVTALQATRKLLNIHKALAALHADDDFQGDIPQPHVRAAIDAIRADTSLYERHAADPVVLGVLQKMRRLHSVAQANGQRTVSIDDMIAQAGQAEKDAERQLAIEATCTAHVAAAAAAAAASAPAGAAKEAAHAAYVAALQAAKAAAPSGSKAGSSGGSSSAAGGGPAASTLRQRLAGGRAGGGAGARAEAAAAEAQVAEGQAGDDDPDLPQWLRGGFSWKKVWAEFSRQTKMALAMLAAFMLLSWALLGLLNADVVCFQETKLRRGDLDAELCCVDGWVSFFCCDTTSATGYSGTATYCRAVAAMPFDAQLGFTGCAPLAAGSAGGAGAAAAAAASVAPHPALADRFSVEELTELDAEGRICVTDHGSLVLFNIYGPAITSGDEERAGERLRYKMRFYEALELVWRHLRRQGRAVMVVGDANICPAPIDHPAPDPAVDFYRASRPERLWLRRLLSRDGPGLAGSQAGSGGSGNDSGSGGHAGSCLFVDTFRHFHPTRQRAATCWSTATNARVNNWGSRIDLRQQQQQQTDQQSDQQQLQSAQRGAADAAASPDCAAAAAAAAAEAEEAAARAARAEQSKAAWAGIMQKNKPPLCQHGEPAALLKVNKTGPNKGRYFYTCARAEGPPPEGKCKLFKWVEQRAGDHRLTTLGKQAPAGGGGGKNGGPAGKKVKT</sequence>
<keyword evidence="10" id="KW-0539">Nucleus</keyword>
<organism evidence="17 18">
    <name type="scientific">Micractinium conductrix</name>
    <dbReference type="NCBI Taxonomy" id="554055"/>
    <lineage>
        <taxon>Eukaryota</taxon>
        <taxon>Viridiplantae</taxon>
        <taxon>Chlorophyta</taxon>
        <taxon>core chlorophytes</taxon>
        <taxon>Trebouxiophyceae</taxon>
        <taxon>Chlorellales</taxon>
        <taxon>Chlorellaceae</taxon>
        <taxon>Chlorella clade</taxon>
        <taxon>Micractinium</taxon>
    </lineage>
</organism>
<keyword evidence="9 13" id="KW-0040">ANK repeat</keyword>
<evidence type="ECO:0000256" key="11">
    <source>
        <dbReference type="PIRSR" id="PIRSR604808-2"/>
    </source>
</evidence>
<evidence type="ECO:0000256" key="15">
    <source>
        <dbReference type="SAM" id="MobiDB-lite"/>
    </source>
</evidence>
<dbReference type="PROSITE" id="PS50088">
    <property type="entry name" value="ANK_REPEAT"/>
    <property type="match status" value="5"/>
</dbReference>
<comment type="similarity">
    <text evidence="1">Belongs to the DNA repair enzymes AP/ExoA family.</text>
</comment>
<dbReference type="Pfam" id="PF06839">
    <property type="entry name" value="Zn_ribbon_GRF"/>
    <property type="match status" value="1"/>
</dbReference>
<feature type="repeat" description="ANK" evidence="13">
    <location>
        <begin position="211"/>
        <end position="243"/>
    </location>
</feature>
<proteinExistence type="inferred from homology"/>
<dbReference type="InterPro" id="IPR002110">
    <property type="entry name" value="Ankyrin_rpt"/>
</dbReference>
<dbReference type="GO" id="GO:0016829">
    <property type="term" value="F:lyase activity"/>
    <property type="evidence" value="ECO:0007669"/>
    <property type="project" value="UniProtKB-KW"/>
</dbReference>
<evidence type="ECO:0000256" key="3">
    <source>
        <dbReference type="ARBA" id="ARBA00022723"/>
    </source>
</evidence>
<keyword evidence="17" id="KW-0456">Lyase</keyword>
<dbReference type="PROSITE" id="PS50297">
    <property type="entry name" value="ANK_REP_REGION"/>
    <property type="match status" value="4"/>
</dbReference>
<dbReference type="Gene3D" id="3.60.10.10">
    <property type="entry name" value="Endonuclease/exonuclease/phosphatase"/>
    <property type="match status" value="1"/>
</dbReference>
<dbReference type="Pfam" id="PF03372">
    <property type="entry name" value="Exo_endo_phos"/>
    <property type="match status" value="1"/>
</dbReference>
<keyword evidence="11" id="KW-0464">Manganese</keyword>
<dbReference type="SUPFAM" id="SSF48403">
    <property type="entry name" value="Ankyrin repeat"/>
    <property type="match status" value="1"/>
</dbReference>
<dbReference type="GO" id="GO:0004518">
    <property type="term" value="F:nuclease activity"/>
    <property type="evidence" value="ECO:0007669"/>
    <property type="project" value="InterPro"/>
</dbReference>
<feature type="region of interest" description="Disordered" evidence="15">
    <location>
        <begin position="856"/>
        <end position="882"/>
    </location>
</feature>
<comment type="caution">
    <text evidence="17">The sequence shown here is derived from an EMBL/GenBank/DDBJ whole genome shotgun (WGS) entry which is preliminary data.</text>
</comment>
<dbReference type="AlphaFoldDB" id="A0A2P6V7J5"/>
<keyword evidence="6" id="KW-0378">Hydrolase</keyword>
<name>A0A2P6V7J5_9CHLO</name>
<feature type="site" description="Transition state stabilizer" evidence="12">
    <location>
        <position position="757"/>
    </location>
</feature>
<dbReference type="InterPro" id="IPR005135">
    <property type="entry name" value="Endo/exonuclease/phosphatase"/>
</dbReference>
<dbReference type="GO" id="GO:0006281">
    <property type="term" value="P:DNA repair"/>
    <property type="evidence" value="ECO:0007669"/>
    <property type="project" value="InterPro"/>
</dbReference>
<feature type="repeat" description="ANK" evidence="13">
    <location>
        <begin position="177"/>
        <end position="209"/>
    </location>
</feature>
<keyword evidence="4" id="KW-0677">Repeat</keyword>
<evidence type="ECO:0000256" key="5">
    <source>
        <dbReference type="ARBA" id="ARBA00022771"/>
    </source>
</evidence>
<keyword evidence="7" id="KW-0862">Zinc</keyword>
<dbReference type="SUPFAM" id="SSF56219">
    <property type="entry name" value="DNase I-like"/>
    <property type="match status" value="1"/>
</dbReference>
<dbReference type="InterPro" id="IPR004808">
    <property type="entry name" value="AP_endonuc_1"/>
</dbReference>
<evidence type="ECO:0000256" key="14">
    <source>
        <dbReference type="PROSITE-ProRule" id="PRU01343"/>
    </source>
</evidence>
<feature type="binding site" evidence="11">
    <location>
        <position position="595"/>
    </location>
    <ligand>
        <name>Mg(2+)</name>
        <dbReference type="ChEBI" id="CHEBI:18420"/>
        <label>1</label>
    </ligand>
</feature>
<dbReference type="SMART" id="SM00248">
    <property type="entry name" value="ANK"/>
    <property type="match status" value="7"/>
</dbReference>
<dbReference type="OrthoDB" id="515479at2759"/>
<feature type="region of interest" description="Disordered" evidence="15">
    <location>
        <begin position="983"/>
        <end position="1007"/>
    </location>
</feature>